<feature type="chain" id="PRO_5035225021" description="PROP1-like PPR domain-containing protein" evidence="3">
    <location>
        <begin position="28"/>
        <end position="633"/>
    </location>
</feature>
<dbReference type="Pfam" id="PF01535">
    <property type="entry name" value="PPR"/>
    <property type="match status" value="2"/>
</dbReference>
<dbReference type="EMBL" id="JAGTXO010000002">
    <property type="protein sequence ID" value="KAG8469776.1"/>
    <property type="molecule type" value="Genomic_DNA"/>
</dbReference>
<dbReference type="InterPro" id="IPR002885">
    <property type="entry name" value="PPR_rpt"/>
</dbReference>
<dbReference type="InterPro" id="IPR033443">
    <property type="entry name" value="PROP1-like_PPR_dom"/>
</dbReference>
<feature type="signal peptide" evidence="3">
    <location>
        <begin position="1"/>
        <end position="27"/>
    </location>
</feature>
<dbReference type="OMA" id="TVHTYTN"/>
<feature type="repeat" description="PPR" evidence="2">
    <location>
        <begin position="324"/>
        <end position="358"/>
    </location>
</feature>
<keyword evidence="3" id="KW-0732">Signal</keyword>
<dbReference type="PROSITE" id="PS51375">
    <property type="entry name" value="PPR"/>
    <property type="match status" value="4"/>
</dbReference>
<evidence type="ECO:0000313" key="5">
    <source>
        <dbReference type="EMBL" id="KAG8469776.1"/>
    </source>
</evidence>
<gene>
    <name evidence="5" type="ORF">KFE25_006231</name>
</gene>
<evidence type="ECO:0000256" key="3">
    <source>
        <dbReference type="SAM" id="SignalP"/>
    </source>
</evidence>
<keyword evidence="6" id="KW-1185">Reference proteome</keyword>
<evidence type="ECO:0000256" key="1">
    <source>
        <dbReference type="ARBA" id="ARBA00022737"/>
    </source>
</evidence>
<name>A0A8J6CG53_DIALT</name>
<dbReference type="Pfam" id="PF17177">
    <property type="entry name" value="PPR_long"/>
    <property type="match status" value="1"/>
</dbReference>
<feature type="repeat" description="PPR" evidence="2">
    <location>
        <begin position="469"/>
        <end position="503"/>
    </location>
</feature>
<dbReference type="InterPro" id="IPR011990">
    <property type="entry name" value="TPR-like_helical_dom_sf"/>
</dbReference>
<dbReference type="Proteomes" id="UP000751190">
    <property type="component" value="Unassembled WGS sequence"/>
</dbReference>
<evidence type="ECO:0000259" key="4">
    <source>
        <dbReference type="Pfam" id="PF17177"/>
    </source>
</evidence>
<dbReference type="Pfam" id="PF13041">
    <property type="entry name" value="PPR_2"/>
    <property type="match status" value="2"/>
</dbReference>
<feature type="repeat" description="PPR" evidence="2">
    <location>
        <begin position="289"/>
        <end position="323"/>
    </location>
</feature>
<protein>
    <recommendedName>
        <fullName evidence="4">PROP1-like PPR domain-containing protein</fullName>
    </recommendedName>
</protein>
<dbReference type="NCBIfam" id="TIGR00756">
    <property type="entry name" value="PPR"/>
    <property type="match status" value="6"/>
</dbReference>
<dbReference type="OrthoDB" id="195747at2759"/>
<sequence length="633" mass="68861">MAASSVDARRCALTLALVLACASAGHGARVGPRVCTTTLPRTARVLAAVNAIPIIEEIVDLASNDYVNKAVRMLQAMEKQRTQLQGIPRKEAGRAYEAVWDASVRTSRYAITLNIYQRLQAEPGLIALDDAKIDTVLLACERQADGLLAERVMRESGESAERYNRVIRARTKQLEITDAVRLYRELQQRKWKLETGTINLMMQICFAIKQVDYSLKLFQAMDALGIAADERTFAIAIRSAAAGKGVKGPRSATEIGSGWVLALRLLNAMRSKEKAQGMPQVKGGPLVPSAYCFTAVIRSLCAAGEADKATSVLGQMVKAERAPDASLYAVVMRACALRGRYDDAMRLLEQMKAAGLAVDQSHIAALLLACERRGDGDARSALQVLQMMPDFGLQPTTLTFNMAMGSCAKRGDIEQAEQLLAQMDSAPEDARPNIVTLNTMLDTYKRADKWEACLEFLLKMESERQVQPDVVSVNTAIKACKDNGQFELALQLFEGMAGRGLEPDSVSFTEIIAACGRAGEWARAIAVFRAAEASADGVNTFVWNALVGAAVACDKSVEALETIKEMRSSGIAPDIVTFTTVMTMLSKKEEWEAVLFVAEELEATGLQLSRPLVNQVQRAGQALLGKERREASV</sequence>
<accession>A0A8J6CG53</accession>
<proteinExistence type="predicted"/>
<comment type="caution">
    <text evidence="5">The sequence shown here is derived from an EMBL/GenBank/DDBJ whole genome shotgun (WGS) entry which is preliminary data.</text>
</comment>
<feature type="repeat" description="PPR" evidence="2">
    <location>
        <begin position="539"/>
        <end position="573"/>
    </location>
</feature>
<dbReference type="PANTHER" id="PTHR46862">
    <property type="entry name" value="OS07G0661900 PROTEIN"/>
    <property type="match status" value="1"/>
</dbReference>
<dbReference type="AlphaFoldDB" id="A0A8J6CG53"/>
<reference evidence="5" key="1">
    <citation type="submission" date="2021-05" db="EMBL/GenBank/DDBJ databases">
        <title>The genome of the haptophyte Pavlova lutheri (Diacronema luteri, Pavlovales) - a model for lipid biosynthesis in eukaryotic algae.</title>
        <authorList>
            <person name="Hulatt C.J."/>
            <person name="Posewitz M.C."/>
        </authorList>
    </citation>
    <scope>NUCLEOTIDE SEQUENCE</scope>
    <source>
        <strain evidence="5">NIVA-4/92</strain>
    </source>
</reference>
<organism evidence="5 6">
    <name type="scientific">Diacronema lutheri</name>
    <name type="common">Unicellular marine alga</name>
    <name type="synonym">Monochrysis lutheri</name>
    <dbReference type="NCBI Taxonomy" id="2081491"/>
    <lineage>
        <taxon>Eukaryota</taxon>
        <taxon>Haptista</taxon>
        <taxon>Haptophyta</taxon>
        <taxon>Pavlovophyceae</taxon>
        <taxon>Pavlovales</taxon>
        <taxon>Pavlovaceae</taxon>
        <taxon>Diacronema</taxon>
    </lineage>
</organism>
<dbReference type="Gene3D" id="1.25.40.10">
    <property type="entry name" value="Tetratricopeptide repeat domain"/>
    <property type="match status" value="5"/>
</dbReference>
<feature type="domain" description="PROP1-like PPR" evidence="4">
    <location>
        <begin position="280"/>
        <end position="377"/>
    </location>
</feature>
<evidence type="ECO:0000313" key="6">
    <source>
        <dbReference type="Proteomes" id="UP000751190"/>
    </source>
</evidence>
<keyword evidence="1" id="KW-0677">Repeat</keyword>
<dbReference type="PANTHER" id="PTHR46862:SF5">
    <property type="entry name" value="OS02G0170000 PROTEIN"/>
    <property type="match status" value="1"/>
</dbReference>
<evidence type="ECO:0000256" key="2">
    <source>
        <dbReference type="PROSITE-ProRule" id="PRU00708"/>
    </source>
</evidence>